<dbReference type="InterPro" id="IPR019734">
    <property type="entry name" value="TPR_rpt"/>
</dbReference>
<dbReference type="InterPro" id="IPR011990">
    <property type="entry name" value="TPR-like_helical_dom_sf"/>
</dbReference>
<dbReference type="Gene3D" id="1.25.40.10">
    <property type="entry name" value="Tetratricopeptide repeat domain"/>
    <property type="match status" value="1"/>
</dbReference>
<dbReference type="OrthoDB" id="423802at2"/>
<feature type="repeat" description="TPR" evidence="1">
    <location>
        <begin position="40"/>
        <end position="73"/>
    </location>
</feature>
<gene>
    <name evidence="2" type="ORF">H1P_1480015</name>
</gene>
<dbReference type="SUPFAM" id="SSF48452">
    <property type="entry name" value="TPR-like"/>
    <property type="match status" value="1"/>
</dbReference>
<dbReference type="Proteomes" id="UP000320055">
    <property type="component" value="Unassembled WGS sequence"/>
</dbReference>
<dbReference type="SMART" id="SM00028">
    <property type="entry name" value="TPR"/>
    <property type="match status" value="1"/>
</dbReference>
<dbReference type="PROSITE" id="PS50005">
    <property type="entry name" value="TPR"/>
    <property type="match status" value="1"/>
</dbReference>
<evidence type="ECO:0000256" key="1">
    <source>
        <dbReference type="PROSITE-ProRule" id="PRU00339"/>
    </source>
</evidence>
<sequence length="138" mass="15816">MSDSTETLFDRAIEKYQAGEAAENLIPTFQEICTSTPKNSAAWTCLAWLYLLQEKPQQALKAAQRSIKIEPRDPQSQLNLALAMLEIGQKGVRKHIEIVQQAIDFDEDIKTTLKENIEEGLQRKPDWKSLQKAKNWLF</sequence>
<keyword evidence="1" id="KW-0802">TPR repeat</keyword>
<proteinExistence type="predicted"/>
<name>A0A563VM32_9CYAN</name>
<dbReference type="Pfam" id="PF13431">
    <property type="entry name" value="TPR_17"/>
    <property type="match status" value="1"/>
</dbReference>
<keyword evidence="3" id="KW-1185">Reference proteome</keyword>
<evidence type="ECO:0000313" key="3">
    <source>
        <dbReference type="Proteomes" id="UP000320055"/>
    </source>
</evidence>
<dbReference type="AlphaFoldDB" id="A0A563VM32"/>
<dbReference type="EMBL" id="CAACVJ010000055">
    <property type="protein sequence ID" value="VEP12417.1"/>
    <property type="molecule type" value="Genomic_DNA"/>
</dbReference>
<reference evidence="2 3" key="1">
    <citation type="submission" date="2019-01" db="EMBL/GenBank/DDBJ databases">
        <authorList>
            <person name="Brito A."/>
        </authorList>
    </citation>
    <scope>NUCLEOTIDE SEQUENCE [LARGE SCALE GENOMIC DNA]</scope>
    <source>
        <strain evidence="2">1</strain>
    </source>
</reference>
<dbReference type="RefSeq" id="WP_144870417.1">
    <property type="nucleotide sequence ID" value="NZ_LR213899.1"/>
</dbReference>
<organism evidence="2 3">
    <name type="scientific">Hyella patelloides LEGE 07179</name>
    <dbReference type="NCBI Taxonomy" id="945734"/>
    <lineage>
        <taxon>Bacteria</taxon>
        <taxon>Bacillati</taxon>
        <taxon>Cyanobacteriota</taxon>
        <taxon>Cyanophyceae</taxon>
        <taxon>Pleurocapsales</taxon>
        <taxon>Hyellaceae</taxon>
        <taxon>Hyella</taxon>
    </lineage>
</organism>
<protein>
    <submittedName>
        <fullName evidence="2">Uncharacterized protein</fullName>
    </submittedName>
</protein>
<accession>A0A563VM32</accession>
<evidence type="ECO:0000313" key="2">
    <source>
        <dbReference type="EMBL" id="VEP12417.1"/>
    </source>
</evidence>